<protein>
    <submittedName>
        <fullName evidence="2">Arylsulfotransferase protein</fullName>
    </submittedName>
</protein>
<reference evidence="2 3" key="1">
    <citation type="journal article" date="2016" name="PLoS Pathog.">
        <title>Biosynthesis of antibiotic leucinostatins in bio-control fungus Purpureocillium lilacinum and their inhibition on phytophthora revealed by genome mining.</title>
        <authorList>
            <person name="Wang G."/>
            <person name="Liu Z."/>
            <person name="Lin R."/>
            <person name="Li E."/>
            <person name="Mao Z."/>
            <person name="Ling J."/>
            <person name="Yang Y."/>
            <person name="Yin W.B."/>
            <person name="Xie B."/>
        </authorList>
    </citation>
    <scope>NUCLEOTIDE SEQUENCE [LARGE SCALE GENOMIC DNA]</scope>
    <source>
        <strain evidence="2">170</strain>
    </source>
</reference>
<organism evidence="2 3">
    <name type="scientific">Pochonia chlamydosporia 170</name>
    <dbReference type="NCBI Taxonomy" id="1380566"/>
    <lineage>
        <taxon>Eukaryota</taxon>
        <taxon>Fungi</taxon>
        <taxon>Dikarya</taxon>
        <taxon>Ascomycota</taxon>
        <taxon>Pezizomycotina</taxon>
        <taxon>Sordariomycetes</taxon>
        <taxon>Hypocreomycetidae</taxon>
        <taxon>Hypocreales</taxon>
        <taxon>Clavicipitaceae</taxon>
        <taxon>Pochonia</taxon>
    </lineage>
</organism>
<dbReference type="KEGG" id="pchm:VFPPC_00598"/>
<keyword evidence="1" id="KW-1133">Transmembrane helix</keyword>
<evidence type="ECO:0000313" key="2">
    <source>
        <dbReference type="EMBL" id="OAQ72693.1"/>
    </source>
</evidence>
<dbReference type="AlphaFoldDB" id="A0A179G5R1"/>
<proteinExistence type="predicted"/>
<keyword evidence="1" id="KW-0472">Membrane</keyword>
<evidence type="ECO:0000256" key="1">
    <source>
        <dbReference type="SAM" id="Phobius"/>
    </source>
</evidence>
<dbReference type="EMBL" id="LSBJ02000001">
    <property type="protein sequence ID" value="OAQ72693.1"/>
    <property type="molecule type" value="Genomic_DNA"/>
</dbReference>
<dbReference type="PANTHER" id="PTHR35340:SF5">
    <property type="entry name" value="ASST-DOMAIN-CONTAINING PROTEIN"/>
    <property type="match status" value="1"/>
</dbReference>
<sequence length="543" mass="61238">MTTMRVLLCRWSIFVSVCFVLFLHGSASVYGQRPYFKLSSWYDWGKHGFSPFSLCQTCHQEASRPNVVQKHDQCSENLLFVESRRRSDACGLMVFDNDGHLVWMPSQSEFHNSRDFQVHNVNQQNFITFLSGNGVAGSVDAYTMLDSSYTIHKSFRAVGIVAGHLSGLHFTKAGTALVTVSQVPIDGQGHGKGDKFDTIFQEISLEYNQLLFEWRASQHYMASLTAKANSFPIQSVDKDVEGNYVISTRNTIICLSGKNGRPIWKLGGNAYEFQDLSGVATLFSDSHRASWHDNTTLLITNNHPTNTNHKALPAAMLVQLDVQNKTATLIKAFDAPKRLPSSLDTFQFLDGTILATGEHQSTAIEFSNSAETLCETHFPTARFQPSWMANYRISKHQWSGHPNTTPELEVRPEEKAVYVSWNGATEADAWVLQSGPRQDGDLFIDHLMVVKEGYETRIQLPRHTEEYLRVVALDRKRKFLSKSAAVSKHVKHKGCPHSSRASLMGMRNSGQGHNMLIAFALLASIVLYFRRFAFWRIFDVRKT</sequence>
<dbReference type="OrthoDB" id="5427350at2759"/>
<dbReference type="PANTHER" id="PTHR35340">
    <property type="entry name" value="PQQ ENZYME REPEAT PROTEIN-RELATED"/>
    <property type="match status" value="1"/>
</dbReference>
<dbReference type="Proteomes" id="UP000078397">
    <property type="component" value="Unassembled WGS sequence"/>
</dbReference>
<comment type="caution">
    <text evidence="2">The sequence shown here is derived from an EMBL/GenBank/DDBJ whole genome shotgun (WGS) entry which is preliminary data.</text>
</comment>
<keyword evidence="1" id="KW-0812">Transmembrane</keyword>
<dbReference type="InterPro" id="IPR053143">
    <property type="entry name" value="Arylsulfate_ST"/>
</dbReference>
<dbReference type="GeneID" id="28844581"/>
<keyword evidence="3" id="KW-1185">Reference proteome</keyword>
<feature type="transmembrane region" description="Helical" evidence="1">
    <location>
        <begin position="515"/>
        <end position="533"/>
    </location>
</feature>
<dbReference type="InterPro" id="IPR039535">
    <property type="entry name" value="ASST-like"/>
</dbReference>
<dbReference type="STRING" id="1380566.A0A179G5R1"/>
<evidence type="ECO:0000313" key="3">
    <source>
        <dbReference type="Proteomes" id="UP000078397"/>
    </source>
</evidence>
<gene>
    <name evidence="2" type="ORF">VFPPC_00598</name>
</gene>
<dbReference type="RefSeq" id="XP_018148776.1">
    <property type="nucleotide sequence ID" value="XM_018280587.1"/>
</dbReference>
<accession>A0A179G5R1</accession>
<dbReference type="GO" id="GO:0016740">
    <property type="term" value="F:transferase activity"/>
    <property type="evidence" value="ECO:0007669"/>
    <property type="project" value="UniProtKB-KW"/>
</dbReference>
<name>A0A179G5R1_METCM</name>
<dbReference type="Pfam" id="PF14269">
    <property type="entry name" value="Arylsulfotran_2"/>
    <property type="match status" value="1"/>
</dbReference>